<gene>
    <name evidence="1" type="ORF">DW016_15860</name>
</gene>
<protein>
    <recommendedName>
        <fullName evidence="3">Zinc ribbon domain-containing protein</fullName>
    </recommendedName>
</protein>
<evidence type="ECO:0008006" key="3">
    <source>
        <dbReference type="Google" id="ProtNLM"/>
    </source>
</evidence>
<reference evidence="1 2" key="1">
    <citation type="submission" date="2018-08" db="EMBL/GenBank/DDBJ databases">
        <title>A genome reference for cultivated species of the human gut microbiota.</title>
        <authorList>
            <person name="Zou Y."/>
            <person name="Xue W."/>
            <person name="Luo G."/>
        </authorList>
    </citation>
    <scope>NUCLEOTIDE SEQUENCE [LARGE SCALE GENOMIC DNA]</scope>
    <source>
        <strain evidence="1 2">AF37-2AT</strain>
    </source>
</reference>
<keyword evidence="2" id="KW-1185">Reference proteome</keyword>
<comment type="caution">
    <text evidence="1">The sequence shown here is derived from an EMBL/GenBank/DDBJ whole genome shotgun (WGS) entry which is preliminary data.</text>
</comment>
<dbReference type="OrthoDB" id="2066530at2"/>
<evidence type="ECO:0000313" key="2">
    <source>
        <dbReference type="Proteomes" id="UP000261080"/>
    </source>
</evidence>
<organism evidence="1 2">
    <name type="scientific">Sellimonas intestinalis</name>
    <dbReference type="NCBI Taxonomy" id="1653434"/>
    <lineage>
        <taxon>Bacteria</taxon>
        <taxon>Bacillati</taxon>
        <taxon>Bacillota</taxon>
        <taxon>Clostridia</taxon>
        <taxon>Lachnospirales</taxon>
        <taxon>Lachnospiraceae</taxon>
        <taxon>Sellimonas</taxon>
    </lineage>
</organism>
<accession>A0A3E3JXV8</accession>
<dbReference type="Proteomes" id="UP000261080">
    <property type="component" value="Unassembled WGS sequence"/>
</dbReference>
<name>A0A3E3JXV8_9FIRM</name>
<dbReference type="AlphaFoldDB" id="A0A3E3JXV8"/>
<proteinExistence type="predicted"/>
<dbReference type="EMBL" id="QVLX01000022">
    <property type="protein sequence ID" value="RGE84255.1"/>
    <property type="molecule type" value="Genomic_DNA"/>
</dbReference>
<evidence type="ECO:0000313" key="1">
    <source>
        <dbReference type="EMBL" id="RGE84255.1"/>
    </source>
</evidence>
<dbReference type="RefSeq" id="WP_117493947.1">
    <property type="nucleotide sequence ID" value="NZ_JAAISY010000022.1"/>
</dbReference>
<sequence>MIGKREMQKITITEKLIRNENEAIEAIKANMPTSGYQMLRESLDMAIKALEEIQQYREIGTVEEFREAQEKQEPIFAEVIVNGWNSFKCPSCGRELEIGYKHCIWCGQHLKYKSMRSDIGVRKNETD</sequence>